<feature type="transmembrane region" description="Helical" evidence="3">
    <location>
        <begin position="102"/>
        <end position="118"/>
    </location>
</feature>
<dbReference type="SMART" id="SM00283">
    <property type="entry name" value="MA"/>
    <property type="match status" value="1"/>
</dbReference>
<proteinExistence type="predicted"/>
<dbReference type="Pfam" id="PF00015">
    <property type="entry name" value="MCPsignal"/>
    <property type="match status" value="1"/>
</dbReference>
<protein>
    <submittedName>
        <fullName evidence="5">Methyl-accepting chemotaxis protein</fullName>
    </submittedName>
</protein>
<reference evidence="5 6" key="1">
    <citation type="submission" date="2021-01" db="EMBL/GenBank/DDBJ databases">
        <title>Genomic Encyclopedia of Type Strains, Phase IV (KMG-IV): sequencing the most valuable type-strain genomes for metagenomic binning, comparative biology and taxonomic classification.</title>
        <authorList>
            <person name="Goeker M."/>
        </authorList>
    </citation>
    <scope>NUCLEOTIDE SEQUENCE [LARGE SCALE GENOMIC DNA]</scope>
    <source>
        <strain evidence="5 6">DSM 25540</strain>
    </source>
</reference>
<feature type="transmembrane region" description="Helical" evidence="3">
    <location>
        <begin position="50"/>
        <end position="71"/>
    </location>
</feature>
<keyword evidence="3" id="KW-0812">Transmembrane</keyword>
<gene>
    <name evidence="5" type="ORF">JOD17_001275</name>
</gene>
<organism evidence="5 6">
    <name type="scientific">Geomicrobium sediminis</name>
    <dbReference type="NCBI Taxonomy" id="1347788"/>
    <lineage>
        <taxon>Bacteria</taxon>
        <taxon>Bacillati</taxon>
        <taxon>Bacillota</taxon>
        <taxon>Bacilli</taxon>
        <taxon>Bacillales</taxon>
        <taxon>Geomicrobium</taxon>
    </lineage>
</organism>
<dbReference type="InterPro" id="IPR004089">
    <property type="entry name" value="MCPsignal_dom"/>
</dbReference>
<evidence type="ECO:0000256" key="3">
    <source>
        <dbReference type="SAM" id="Phobius"/>
    </source>
</evidence>
<dbReference type="PANTHER" id="PTHR32089">
    <property type="entry name" value="METHYL-ACCEPTING CHEMOTAXIS PROTEIN MCPB"/>
    <property type="match status" value="1"/>
</dbReference>
<feature type="domain" description="Methyl-accepting transducer" evidence="4">
    <location>
        <begin position="220"/>
        <end position="463"/>
    </location>
</feature>
<name>A0ABS2P9U3_9BACL</name>
<evidence type="ECO:0000256" key="1">
    <source>
        <dbReference type="ARBA" id="ARBA00023224"/>
    </source>
</evidence>
<keyword evidence="3" id="KW-1133">Transmembrane helix</keyword>
<keyword evidence="3" id="KW-0472">Membrane</keyword>
<dbReference type="Proteomes" id="UP000741863">
    <property type="component" value="Unassembled WGS sequence"/>
</dbReference>
<dbReference type="Gene3D" id="1.10.287.950">
    <property type="entry name" value="Methyl-accepting chemotaxis protein"/>
    <property type="match status" value="1"/>
</dbReference>
<keyword evidence="6" id="KW-1185">Reference proteome</keyword>
<feature type="transmembrane region" description="Helical" evidence="3">
    <location>
        <begin position="9"/>
        <end position="30"/>
    </location>
</feature>
<feature type="transmembrane region" description="Helical" evidence="3">
    <location>
        <begin position="123"/>
        <end position="142"/>
    </location>
</feature>
<evidence type="ECO:0000313" key="6">
    <source>
        <dbReference type="Proteomes" id="UP000741863"/>
    </source>
</evidence>
<evidence type="ECO:0000256" key="2">
    <source>
        <dbReference type="PROSITE-ProRule" id="PRU00284"/>
    </source>
</evidence>
<dbReference type="PANTHER" id="PTHR32089:SF112">
    <property type="entry name" value="LYSOZYME-LIKE PROTEIN-RELATED"/>
    <property type="match status" value="1"/>
</dbReference>
<accession>A0ABS2P9U3</accession>
<dbReference type="RefSeq" id="WP_204696308.1">
    <property type="nucleotide sequence ID" value="NZ_JAFBEC010000003.1"/>
</dbReference>
<feature type="transmembrane region" description="Helical" evidence="3">
    <location>
        <begin position="78"/>
        <end position="96"/>
    </location>
</feature>
<keyword evidence="1 2" id="KW-0807">Transducer</keyword>
<dbReference type="EMBL" id="JAFBEC010000003">
    <property type="protein sequence ID" value="MBM7632182.1"/>
    <property type="molecule type" value="Genomic_DNA"/>
</dbReference>
<dbReference type="PROSITE" id="PS50111">
    <property type="entry name" value="CHEMOTAXIS_TRANSDUC_2"/>
    <property type="match status" value="1"/>
</dbReference>
<comment type="caution">
    <text evidence="5">The sequence shown here is derived from an EMBL/GenBank/DDBJ whole genome shotgun (WGS) entry which is preliminary data.</text>
</comment>
<sequence length="509" mass="57189">MKAKKNKVMLFFTGFFIGLLLLVMILHRGVGWLDRYLMITGRAGNGDFTLVITFLLILPVVFFIVAVLNYIRSKEHDLIEWFVMLSLTFGSIALIAVGDGLVEYHFSIFMVLAALAYYEHMRLLIVSTMIFALQHFVGYFAFPELICGTGDYPFSLLMIHAVFLLVTSGVLLTQIRVRSQFIADVQETDDRQQKMIKSLVERVARTSEVVTSNVEKLDNASKRSTETSLKNKESFSQMEAGASIQVENAVLSQSALKNVEDLVSQIVQTGKESEAIARDASHSATAGSTYMSDSMMHMAGIANHMNYMYEQMTSLNEKMKEIGRITEFITTIGKQTNLLSLNASIEAARAGKEGKGFSVVAKEMRRLSEQSNENAQIIVKIISQIQSETSKLNERITKAQKDSTTGLSQSEQTKQLFESIALKAEEVHEHLLQSLHHSNTIHSETEKALENVESMTSVTEQYRQTINESAVVSEKERNDRLIMDQSIHDLKHLILNLHDDLGELRAQEL</sequence>
<evidence type="ECO:0000313" key="5">
    <source>
        <dbReference type="EMBL" id="MBM7632182.1"/>
    </source>
</evidence>
<dbReference type="SUPFAM" id="SSF58104">
    <property type="entry name" value="Methyl-accepting chemotaxis protein (MCP) signaling domain"/>
    <property type="match status" value="1"/>
</dbReference>
<evidence type="ECO:0000259" key="4">
    <source>
        <dbReference type="PROSITE" id="PS50111"/>
    </source>
</evidence>
<feature type="transmembrane region" description="Helical" evidence="3">
    <location>
        <begin position="154"/>
        <end position="172"/>
    </location>
</feature>